<dbReference type="AlphaFoldDB" id="A0A9P0LGJ3"/>
<evidence type="ECO:0000313" key="2">
    <source>
        <dbReference type="EMBL" id="CAH1992645.1"/>
    </source>
</evidence>
<feature type="region of interest" description="Disordered" evidence="1">
    <location>
        <begin position="1"/>
        <end position="28"/>
    </location>
</feature>
<protein>
    <submittedName>
        <fullName evidence="2">Uncharacterized protein</fullName>
    </submittedName>
</protein>
<dbReference type="EMBL" id="CAKOFQ010007152">
    <property type="protein sequence ID" value="CAH1992645.1"/>
    <property type="molecule type" value="Genomic_DNA"/>
</dbReference>
<evidence type="ECO:0000256" key="1">
    <source>
        <dbReference type="SAM" id="MobiDB-lite"/>
    </source>
</evidence>
<name>A0A9P0LGJ3_ACAOB</name>
<comment type="caution">
    <text evidence="2">The sequence shown here is derived from an EMBL/GenBank/DDBJ whole genome shotgun (WGS) entry which is preliminary data.</text>
</comment>
<dbReference type="Proteomes" id="UP001152888">
    <property type="component" value="Unassembled WGS sequence"/>
</dbReference>
<feature type="region of interest" description="Disordered" evidence="1">
    <location>
        <begin position="68"/>
        <end position="94"/>
    </location>
</feature>
<feature type="compositionally biased region" description="Basic and acidic residues" evidence="1">
    <location>
        <begin position="1"/>
        <end position="13"/>
    </location>
</feature>
<organism evidence="2 3">
    <name type="scientific">Acanthoscelides obtectus</name>
    <name type="common">Bean weevil</name>
    <name type="synonym">Bruchus obtectus</name>
    <dbReference type="NCBI Taxonomy" id="200917"/>
    <lineage>
        <taxon>Eukaryota</taxon>
        <taxon>Metazoa</taxon>
        <taxon>Ecdysozoa</taxon>
        <taxon>Arthropoda</taxon>
        <taxon>Hexapoda</taxon>
        <taxon>Insecta</taxon>
        <taxon>Pterygota</taxon>
        <taxon>Neoptera</taxon>
        <taxon>Endopterygota</taxon>
        <taxon>Coleoptera</taxon>
        <taxon>Polyphaga</taxon>
        <taxon>Cucujiformia</taxon>
        <taxon>Chrysomeloidea</taxon>
        <taxon>Chrysomelidae</taxon>
        <taxon>Bruchinae</taxon>
        <taxon>Bruchini</taxon>
        <taxon>Acanthoscelides</taxon>
    </lineage>
</organism>
<feature type="compositionally biased region" description="Basic and acidic residues" evidence="1">
    <location>
        <begin position="85"/>
        <end position="94"/>
    </location>
</feature>
<accession>A0A9P0LGJ3</accession>
<keyword evidence="3" id="KW-1185">Reference proteome</keyword>
<evidence type="ECO:0000313" key="3">
    <source>
        <dbReference type="Proteomes" id="UP001152888"/>
    </source>
</evidence>
<sequence length="94" mass="10500">MLKEIRGTSDEQKKRKRGKKFKPGKEIDTIAKQAVTQDVPKDMGVESDDDELPCSVSEGMNISATSGIISKIKRSAPKQHNSNKYYEKGSKESR</sequence>
<proteinExistence type="predicted"/>
<reference evidence="2" key="1">
    <citation type="submission" date="2022-03" db="EMBL/GenBank/DDBJ databases">
        <authorList>
            <person name="Sayadi A."/>
        </authorList>
    </citation>
    <scope>NUCLEOTIDE SEQUENCE</scope>
</reference>
<gene>
    <name evidence="2" type="ORF">ACAOBT_LOCUS21006</name>
</gene>